<dbReference type="WBParaSite" id="sdigi.contig17.g1567.t1">
    <property type="protein sequence ID" value="sdigi.contig17.g1567.t1"/>
    <property type="gene ID" value="sdigi.contig17.g1567"/>
</dbReference>
<dbReference type="Proteomes" id="UP000887581">
    <property type="component" value="Unplaced"/>
</dbReference>
<proteinExistence type="predicted"/>
<keyword evidence="1" id="KW-1185">Reference proteome</keyword>
<sequence length="62" mass="6870">MGAGQPHLLVTRHAPPHCTIDAQQKQPTFFLSTKLCPWLLATIMHVSSQAAHRQLVVIIDSQ</sequence>
<evidence type="ECO:0000313" key="2">
    <source>
        <dbReference type="WBParaSite" id="sdigi.contig17.g1567.t1"/>
    </source>
</evidence>
<organism evidence="1 2">
    <name type="scientific">Setaria digitata</name>
    <dbReference type="NCBI Taxonomy" id="48799"/>
    <lineage>
        <taxon>Eukaryota</taxon>
        <taxon>Metazoa</taxon>
        <taxon>Ecdysozoa</taxon>
        <taxon>Nematoda</taxon>
        <taxon>Chromadorea</taxon>
        <taxon>Rhabditida</taxon>
        <taxon>Spirurina</taxon>
        <taxon>Spiruromorpha</taxon>
        <taxon>Filarioidea</taxon>
        <taxon>Setariidae</taxon>
        <taxon>Setaria</taxon>
    </lineage>
</organism>
<protein>
    <submittedName>
        <fullName evidence="2">Uncharacterized protein</fullName>
    </submittedName>
</protein>
<dbReference type="AlphaFoldDB" id="A0A915PP42"/>
<reference evidence="2" key="1">
    <citation type="submission" date="2022-11" db="UniProtKB">
        <authorList>
            <consortium name="WormBaseParasite"/>
        </authorList>
    </citation>
    <scope>IDENTIFICATION</scope>
</reference>
<accession>A0A915PP42</accession>
<name>A0A915PP42_9BILA</name>
<evidence type="ECO:0000313" key="1">
    <source>
        <dbReference type="Proteomes" id="UP000887581"/>
    </source>
</evidence>